<dbReference type="AlphaFoldDB" id="A0A2S6NNE4"/>
<keyword evidence="3" id="KW-1185">Reference proteome</keyword>
<reference evidence="2 3" key="1">
    <citation type="journal article" date="2018" name="Arch. Microbiol.">
        <title>New insights into the metabolic potential of the phototrophic purple bacterium Rhodopila globiformis DSM 161(T) from its draft genome sequence and evidence for a vanadium-dependent nitrogenase.</title>
        <authorList>
            <person name="Imhoff J.F."/>
            <person name="Rahn T."/>
            <person name="Kunzel S."/>
            <person name="Neulinger S.C."/>
        </authorList>
    </citation>
    <scope>NUCLEOTIDE SEQUENCE [LARGE SCALE GENOMIC DNA]</scope>
    <source>
        <strain evidence="2 3">DSM 161</strain>
    </source>
</reference>
<dbReference type="Gene3D" id="3.40.50.11980">
    <property type="match status" value="1"/>
</dbReference>
<comment type="caution">
    <text evidence="2">The sequence shown here is derived from an EMBL/GenBank/DDBJ whole genome shotgun (WGS) entry which is preliminary data.</text>
</comment>
<evidence type="ECO:0000313" key="2">
    <source>
        <dbReference type="EMBL" id="PPQ38334.1"/>
    </source>
</evidence>
<protein>
    <recommendedName>
        <fullName evidence="1">RNase NYN domain-containing protein</fullName>
    </recommendedName>
</protein>
<dbReference type="EMBL" id="NHRY01000041">
    <property type="protein sequence ID" value="PPQ38334.1"/>
    <property type="molecule type" value="Genomic_DNA"/>
</dbReference>
<proteinExistence type="predicted"/>
<sequence length="465" mass="53504">MLVKYVIDGNNVAFWQRNIPTSVPSLRPIFRIVNTIVANGDDFYCVFDASIDNILRENGGESEIQILDELLSVYREKFYRVTASTRADSAICEFADQTQCKIITNDLYRDYRGKYKWLEDRYTDRLIQGNMQPNGIMTVEKLPYIRIANDRNLQELFDQFKSSATKPPRHNKADELYLSDGDLNLELRHVQETRKELQLFLQQYGSHVNFDGFIWDSAMTGFKKFFDNTKICTNCWSIYPIESKFDKYVDNGVCRNCGKGAITTRPAKLAEIVNRHVPPGKPRFSYDIPDGAVEAGIIMETQNAMRRFLSEQNLSYEFDKTAATYGVEQIGVPFYGYSWDEATRSFLNFFTRNVVCLKCWKLASIQNDYDKFNAFVSIKRNDFVAIIDDNVKCPHCGDSSATLRPRALIEIINKYRPIGREKISFVEYDKSRARWYVGRMLAVGAAKAAGGAAKLTWEIIRIFGK</sequence>
<evidence type="ECO:0000259" key="1">
    <source>
        <dbReference type="Pfam" id="PF11977"/>
    </source>
</evidence>
<dbReference type="Pfam" id="PF11977">
    <property type="entry name" value="RNase_Zc3h12a"/>
    <property type="match status" value="1"/>
</dbReference>
<gene>
    <name evidence="2" type="ORF">CCS01_02610</name>
</gene>
<organism evidence="2 3">
    <name type="scientific">Rhodopila globiformis</name>
    <name type="common">Rhodopseudomonas globiformis</name>
    <dbReference type="NCBI Taxonomy" id="1071"/>
    <lineage>
        <taxon>Bacteria</taxon>
        <taxon>Pseudomonadati</taxon>
        <taxon>Pseudomonadota</taxon>
        <taxon>Alphaproteobacteria</taxon>
        <taxon>Acetobacterales</taxon>
        <taxon>Acetobacteraceae</taxon>
        <taxon>Rhodopila</taxon>
    </lineage>
</organism>
<feature type="domain" description="RNase NYN" evidence="1">
    <location>
        <begin position="6"/>
        <end position="138"/>
    </location>
</feature>
<dbReference type="InterPro" id="IPR021869">
    <property type="entry name" value="RNase_Zc3h12_NYN"/>
</dbReference>
<accession>A0A2S6NNE4</accession>
<name>A0A2S6NNE4_RHOGL</name>
<dbReference type="Proteomes" id="UP000239724">
    <property type="component" value="Unassembled WGS sequence"/>
</dbReference>
<evidence type="ECO:0000313" key="3">
    <source>
        <dbReference type="Proteomes" id="UP000239724"/>
    </source>
</evidence>